<comment type="caution">
    <text evidence="1">The sequence shown here is derived from an EMBL/GenBank/DDBJ whole genome shotgun (WGS) entry which is preliminary data.</text>
</comment>
<dbReference type="AlphaFoldDB" id="A0A8G2IQJ3"/>
<reference evidence="1 2" key="1">
    <citation type="submission" date="2019-02" db="EMBL/GenBank/DDBJ databases">
        <title>The competitiveness to form nodules shapes the capacities of Rhizobium leguminosarum sv viciae communities to promote symbiosis with specific hosts.</title>
        <authorList>
            <person name="Boivin S."/>
            <person name="Lepetit M."/>
        </authorList>
    </citation>
    <scope>NUCLEOTIDE SEQUENCE [LARGE SCALE GENOMIC DNA]</scope>
    <source>
        <strain evidence="1 2">SPF4F3</strain>
    </source>
</reference>
<dbReference type="EMBL" id="SJLU01000039">
    <property type="protein sequence ID" value="TBX84877.1"/>
    <property type="molecule type" value="Genomic_DNA"/>
</dbReference>
<proteinExistence type="predicted"/>
<accession>A0A8G2IQJ3</accession>
<sequence>MADNVVSVFTFKSIDTILDVGGTQSWTLDRARAKACKYAVICRNAHHSDVEGPEAHGSAFMVGKVSDIVPSTETQGRWLILFSEYALCNVGDQWEGRNPVRFWTTDDFDLIDFDALNWEPMPEFSAGEAATLKGPGLTIAEAKAGLSLTFGVDPSAIEIIIRA</sequence>
<name>A0A8G2IQJ3_RHILV</name>
<gene>
    <name evidence="1" type="ORF">E0H31_36120</name>
</gene>
<dbReference type="Proteomes" id="UP000291866">
    <property type="component" value="Unassembled WGS sequence"/>
</dbReference>
<protein>
    <submittedName>
        <fullName evidence="1">Uncharacterized protein</fullName>
    </submittedName>
</protein>
<organism evidence="1 2">
    <name type="scientific">Rhizobium leguminosarum bv. viciae</name>
    <dbReference type="NCBI Taxonomy" id="387"/>
    <lineage>
        <taxon>Bacteria</taxon>
        <taxon>Pseudomonadati</taxon>
        <taxon>Pseudomonadota</taxon>
        <taxon>Alphaproteobacteria</taxon>
        <taxon>Hyphomicrobiales</taxon>
        <taxon>Rhizobiaceae</taxon>
        <taxon>Rhizobium/Agrobacterium group</taxon>
        <taxon>Rhizobium</taxon>
    </lineage>
</organism>
<dbReference type="RefSeq" id="WP_131603538.1">
    <property type="nucleotide sequence ID" value="NZ_SJLU01000039.1"/>
</dbReference>
<evidence type="ECO:0000313" key="1">
    <source>
        <dbReference type="EMBL" id="TBX84877.1"/>
    </source>
</evidence>
<evidence type="ECO:0000313" key="2">
    <source>
        <dbReference type="Proteomes" id="UP000291866"/>
    </source>
</evidence>